<sequence>MDLLWIENAGKQLTEQFPAIKYACKRIYQLGMFTISNEKIKAEGEIIRVSPEDGYEYFFGYYDKSPWDATNRYMIGLKVRQTYKQTAPKEIGEIVLLDSHNSYTPITIAKSHSWNVQQGCMAQWLGPDFKSRIIYNDCRNGRFCSVVFSVDTMKEERVYELPVYDVARSGEYALSLDFSRLHRMRPGYGYSNLTEDTKNIFCPDKPAIRILYLNSGNIADLKNYTDFAAFEPDETMQGAEHKVNHIMISPDGSRFMVLHRWFQKGRKHTRLVTMNADGSEMYNLSDTVFVSHCYWKNNREILSFLRKPDGGDHYYLLRDQSQDYRMLWPELHTDGHCSYSPDGNYIITDTYPNRKRLASVYLCRENGRLQGEAKRIARVFAPFRYDNNTRCDLHPRWNHTGDKVCIDSVHEGKRALYVIPIKR</sequence>
<dbReference type="SUPFAM" id="SSF82171">
    <property type="entry name" value="DPP6 N-terminal domain-like"/>
    <property type="match status" value="1"/>
</dbReference>
<dbReference type="Proteomes" id="UP000515561">
    <property type="component" value="Chromosome"/>
</dbReference>
<dbReference type="AlphaFoldDB" id="A0A6S6QPY8"/>
<name>A0A6S6QPY8_9FIRM</name>
<keyword evidence="2" id="KW-1185">Reference proteome</keyword>
<evidence type="ECO:0000313" key="1">
    <source>
        <dbReference type="EMBL" id="BCJ93403.1"/>
    </source>
</evidence>
<dbReference type="InterPro" id="IPR015943">
    <property type="entry name" value="WD40/YVTN_repeat-like_dom_sf"/>
</dbReference>
<evidence type="ECO:0000313" key="2">
    <source>
        <dbReference type="Proteomes" id="UP000515561"/>
    </source>
</evidence>
<dbReference type="Gene3D" id="2.130.10.10">
    <property type="entry name" value="YVTN repeat-like/Quinoprotein amine dehydrogenase"/>
    <property type="match status" value="1"/>
</dbReference>
<dbReference type="KEGG" id="acel:acsn021_09720"/>
<reference evidence="1 2" key="1">
    <citation type="journal article" date="2016" name="Int. J. Syst. Evol. Microbiol.">
        <title>Descriptions of Anaerotaenia torta gen. nov., sp. nov. and Anaerocolumna cellulosilytica gen. nov., sp. nov. isolated from a methanogenic reactor of cattle waste.</title>
        <authorList>
            <person name="Uek A."/>
            <person name="Ohtaki Y."/>
            <person name="Kaku N."/>
            <person name="Ueki K."/>
        </authorList>
    </citation>
    <scope>NUCLEOTIDE SEQUENCE [LARGE SCALE GENOMIC DNA]</scope>
    <source>
        <strain evidence="1 2">SN021</strain>
    </source>
</reference>
<accession>A0A6S6QPY8</accession>
<dbReference type="EMBL" id="AP023367">
    <property type="protein sequence ID" value="BCJ93403.1"/>
    <property type="molecule type" value="Genomic_DNA"/>
</dbReference>
<proteinExistence type="predicted"/>
<protein>
    <submittedName>
        <fullName evidence="1">Uncharacterized protein</fullName>
    </submittedName>
</protein>
<organism evidence="1 2">
    <name type="scientific">Anaerocolumna cellulosilytica</name>
    <dbReference type="NCBI Taxonomy" id="433286"/>
    <lineage>
        <taxon>Bacteria</taxon>
        <taxon>Bacillati</taxon>
        <taxon>Bacillota</taxon>
        <taxon>Clostridia</taxon>
        <taxon>Lachnospirales</taxon>
        <taxon>Lachnospiraceae</taxon>
        <taxon>Anaerocolumna</taxon>
    </lineage>
</organism>
<gene>
    <name evidence="1" type="ORF">acsn021_09720</name>
</gene>
<dbReference type="RefSeq" id="WP_184090542.1">
    <property type="nucleotide sequence ID" value="NZ_AP023367.1"/>
</dbReference>